<keyword evidence="6 8" id="KW-1133">Transmembrane helix</keyword>
<dbReference type="PANTHER" id="PTHR13148">
    <property type="entry name" value="PER1-RELATED"/>
    <property type="match status" value="1"/>
</dbReference>
<feature type="transmembrane region" description="Helical" evidence="8">
    <location>
        <begin position="261"/>
        <end position="288"/>
    </location>
</feature>
<evidence type="ECO:0000256" key="8">
    <source>
        <dbReference type="RuleBase" id="RU365066"/>
    </source>
</evidence>
<dbReference type="Pfam" id="PF04080">
    <property type="entry name" value="Per1"/>
    <property type="match status" value="1"/>
</dbReference>
<sequence>MDVVAATGSLFALILLARPTSESAGDRHHVFLECVQSCVVRYGCPKKYDESGWIFGECFRCRYKCMWKTVKYFNDVLSLSVPQFYGKWPFLAVWLPLITPVPIQEFASFIFSILNLLTTLYMHRAVKRLRNSSRQKIIWTIYSFIGIVMWTCSAVFHWADFWLTEYLDYFAACAFIVFALFTSISFTIKSLQNYYRGRILWSLLFITFLYLYINHIYGLMIHFDYGYNMKMCIACSFLTTLIYYVWLVQQWKLRDPSSRQSLMYLAVVVTWGLLSVLLEVLDFAPLYWIVDSHALFHLATVPLPLLMSRFIQLENAYEMQKQVENIKQT</sequence>
<evidence type="ECO:0000256" key="7">
    <source>
        <dbReference type="ARBA" id="ARBA00023136"/>
    </source>
</evidence>
<dbReference type="EMBL" id="UYRX01000681">
    <property type="protein sequence ID" value="VDK85275.1"/>
    <property type="molecule type" value="Genomic_DNA"/>
</dbReference>
<dbReference type="STRING" id="42156.A0A3P6TV13"/>
<evidence type="ECO:0000256" key="2">
    <source>
        <dbReference type="ARBA" id="ARBA00006387"/>
    </source>
</evidence>
<accession>A0A3P6TV13</accession>
<comment type="similarity">
    <text evidence="2 8">Belongs to the PGAP3 family.</text>
</comment>
<evidence type="ECO:0000256" key="4">
    <source>
        <dbReference type="ARBA" id="ARBA00022692"/>
    </source>
</evidence>
<dbReference type="GO" id="GO:0016788">
    <property type="term" value="F:hydrolase activity, acting on ester bonds"/>
    <property type="evidence" value="ECO:0007669"/>
    <property type="project" value="TreeGrafter"/>
</dbReference>
<organism evidence="9 10">
    <name type="scientific">Litomosoides sigmodontis</name>
    <name type="common">Filarial nematode worm</name>
    <dbReference type="NCBI Taxonomy" id="42156"/>
    <lineage>
        <taxon>Eukaryota</taxon>
        <taxon>Metazoa</taxon>
        <taxon>Ecdysozoa</taxon>
        <taxon>Nematoda</taxon>
        <taxon>Chromadorea</taxon>
        <taxon>Rhabditida</taxon>
        <taxon>Spirurina</taxon>
        <taxon>Spiruromorpha</taxon>
        <taxon>Filarioidea</taxon>
        <taxon>Onchocercidae</taxon>
        <taxon>Litomosoides</taxon>
    </lineage>
</organism>
<dbReference type="Proteomes" id="UP000277928">
    <property type="component" value="Unassembled WGS sequence"/>
</dbReference>
<evidence type="ECO:0000256" key="3">
    <source>
        <dbReference type="ARBA" id="ARBA00022502"/>
    </source>
</evidence>
<keyword evidence="10" id="KW-1185">Reference proteome</keyword>
<feature type="transmembrane region" description="Helical" evidence="8">
    <location>
        <begin position="169"/>
        <end position="188"/>
    </location>
</feature>
<comment type="caution">
    <text evidence="8">Lacks conserved residue(s) required for the propagation of feature annotation.</text>
</comment>
<keyword evidence="4 8" id="KW-0812">Transmembrane</keyword>
<dbReference type="OMA" id="DFMIEDC"/>
<dbReference type="GO" id="GO:0000139">
    <property type="term" value="C:Golgi membrane"/>
    <property type="evidence" value="ECO:0007669"/>
    <property type="project" value="UniProtKB-SubCell"/>
</dbReference>
<dbReference type="PANTHER" id="PTHR13148:SF0">
    <property type="entry name" value="POST-GPI ATTACHMENT TO PROTEINS FACTOR 3"/>
    <property type="match status" value="1"/>
</dbReference>
<keyword evidence="8" id="KW-0333">Golgi apparatus</keyword>
<comment type="subcellular location">
    <subcellularLocation>
        <location evidence="1">Endomembrane system</location>
        <topology evidence="1">Multi-pass membrane protein</topology>
    </subcellularLocation>
    <subcellularLocation>
        <location evidence="8">Golgi apparatus membrane</location>
        <topology evidence="8">Multi-pass membrane protein</topology>
    </subcellularLocation>
</comment>
<feature type="transmembrane region" description="Helical" evidence="8">
    <location>
        <begin position="294"/>
        <end position="311"/>
    </location>
</feature>
<comment type="function">
    <text evidence="8">Involved in the lipid remodeling steps of GPI-anchor maturation.</text>
</comment>
<dbReference type="AlphaFoldDB" id="A0A3P6TV13"/>
<evidence type="ECO:0000313" key="10">
    <source>
        <dbReference type="Proteomes" id="UP000277928"/>
    </source>
</evidence>
<gene>
    <name evidence="9" type="ORF">NLS_LOCUS7053</name>
</gene>
<feature type="transmembrane region" description="Helical" evidence="8">
    <location>
        <begin position="137"/>
        <end position="157"/>
    </location>
</feature>
<keyword evidence="7 8" id="KW-0472">Membrane</keyword>
<evidence type="ECO:0000256" key="5">
    <source>
        <dbReference type="ARBA" id="ARBA00022729"/>
    </source>
</evidence>
<evidence type="ECO:0000256" key="6">
    <source>
        <dbReference type="ARBA" id="ARBA00022989"/>
    </source>
</evidence>
<feature type="transmembrane region" description="Helical" evidence="8">
    <location>
        <begin position="227"/>
        <end position="249"/>
    </location>
</feature>
<feature type="signal peptide" evidence="8">
    <location>
        <begin position="1"/>
        <end position="25"/>
    </location>
</feature>
<keyword evidence="5 8" id="KW-0732">Signal</keyword>
<feature type="transmembrane region" description="Helical" evidence="8">
    <location>
        <begin position="200"/>
        <end position="221"/>
    </location>
</feature>
<name>A0A3P6TV13_LITSI</name>
<feature type="chain" id="PRO_5017847821" description="Post-GPI attachment to proteins factor 3" evidence="8">
    <location>
        <begin position="26"/>
        <end position="329"/>
    </location>
</feature>
<evidence type="ECO:0000313" key="9">
    <source>
        <dbReference type="EMBL" id="VDK85275.1"/>
    </source>
</evidence>
<dbReference type="GO" id="GO:0006506">
    <property type="term" value="P:GPI anchor biosynthetic process"/>
    <property type="evidence" value="ECO:0007669"/>
    <property type="project" value="UniProtKB-KW"/>
</dbReference>
<proteinExistence type="inferred from homology"/>
<protein>
    <recommendedName>
        <fullName evidence="8">Post-GPI attachment to proteins factor 3</fullName>
    </recommendedName>
</protein>
<dbReference type="InterPro" id="IPR007217">
    <property type="entry name" value="Per1-like"/>
</dbReference>
<dbReference type="GO" id="GO:0005789">
    <property type="term" value="C:endoplasmic reticulum membrane"/>
    <property type="evidence" value="ECO:0007669"/>
    <property type="project" value="TreeGrafter"/>
</dbReference>
<reference evidence="9 10" key="1">
    <citation type="submission" date="2018-08" db="EMBL/GenBank/DDBJ databases">
        <authorList>
            <person name="Laetsch R D."/>
            <person name="Stevens L."/>
            <person name="Kumar S."/>
            <person name="Blaxter L. M."/>
        </authorList>
    </citation>
    <scope>NUCLEOTIDE SEQUENCE [LARGE SCALE GENOMIC DNA]</scope>
</reference>
<dbReference type="OrthoDB" id="419770at2759"/>
<evidence type="ECO:0000256" key="1">
    <source>
        <dbReference type="ARBA" id="ARBA00004127"/>
    </source>
</evidence>
<keyword evidence="3 8" id="KW-0337">GPI-anchor biosynthesis</keyword>